<proteinExistence type="inferred from homology"/>
<feature type="transmembrane region" description="Helical" evidence="6">
    <location>
        <begin position="9"/>
        <end position="27"/>
    </location>
</feature>
<dbReference type="SUPFAM" id="SSF103481">
    <property type="entry name" value="Multidrug resistance efflux transporter EmrE"/>
    <property type="match status" value="2"/>
</dbReference>
<feature type="transmembrane region" description="Helical" evidence="6">
    <location>
        <begin position="263"/>
        <end position="281"/>
    </location>
</feature>
<evidence type="ECO:0000256" key="6">
    <source>
        <dbReference type="SAM" id="Phobius"/>
    </source>
</evidence>
<evidence type="ECO:0000313" key="9">
    <source>
        <dbReference type="Proteomes" id="UP000433101"/>
    </source>
</evidence>
<protein>
    <submittedName>
        <fullName evidence="8">EamA family transporter</fullName>
    </submittedName>
</protein>
<accession>A0A7X3LYC9</accession>
<dbReference type="PANTHER" id="PTHR22911">
    <property type="entry name" value="ACYL-MALONYL CONDENSING ENZYME-RELATED"/>
    <property type="match status" value="1"/>
</dbReference>
<keyword evidence="5 6" id="KW-0472">Membrane</keyword>
<evidence type="ECO:0000256" key="3">
    <source>
        <dbReference type="ARBA" id="ARBA00022692"/>
    </source>
</evidence>
<dbReference type="Proteomes" id="UP000433101">
    <property type="component" value="Unassembled WGS sequence"/>
</dbReference>
<feature type="transmembrane region" description="Helical" evidence="6">
    <location>
        <begin position="150"/>
        <end position="167"/>
    </location>
</feature>
<reference evidence="8 9" key="1">
    <citation type="submission" date="2019-12" db="EMBL/GenBank/DDBJ databases">
        <authorList>
            <person name="Li M."/>
        </authorList>
    </citation>
    <scope>NUCLEOTIDE SEQUENCE [LARGE SCALE GENOMIC DNA]</scope>
    <source>
        <strain evidence="8 9">GBMRC 2046</strain>
    </source>
</reference>
<comment type="subcellular location">
    <subcellularLocation>
        <location evidence="1">Membrane</location>
        <topology evidence="1">Multi-pass membrane protein</topology>
    </subcellularLocation>
</comment>
<comment type="caution">
    <text evidence="8">The sequence shown here is derived from an EMBL/GenBank/DDBJ whole genome shotgun (WGS) entry which is preliminary data.</text>
</comment>
<sequence>MDFRENSKAIVAMMLAMLGFIVNDTLVKVVSERLPLGEIMFVRGIIAIVFILGLSAVTGMLSQYRHLNHKTVPIRALAEVCATILYLTALFQMPIANATAILQALPLVVTAAAAIFFAAPVGWRRWSAIGVGFAGVLLIVRPGLEGFDSWALVALAGVFCMAVRDLATQRMPKNVPTLGAAAATLVGVSVVGLALSVRETWVVPTGNEFALLVGAALFINIGFSFIIIAMRTGDISVVAPFRYSIILWAIALGYLVWGDVPDVMTLAGTAIIVTTGIYSFFRERKLASQAAKPLHAKSEAPALD</sequence>
<feature type="transmembrane region" description="Helical" evidence="6">
    <location>
        <begin position="101"/>
        <end position="119"/>
    </location>
</feature>
<dbReference type="InterPro" id="IPR000620">
    <property type="entry name" value="EamA_dom"/>
</dbReference>
<feature type="transmembrane region" description="Helical" evidence="6">
    <location>
        <begin position="39"/>
        <end position="62"/>
    </location>
</feature>
<evidence type="ECO:0000256" key="2">
    <source>
        <dbReference type="ARBA" id="ARBA00009853"/>
    </source>
</evidence>
<feature type="domain" description="EamA" evidence="7">
    <location>
        <begin position="8"/>
        <end position="140"/>
    </location>
</feature>
<gene>
    <name evidence="8" type="ORF">GR183_20905</name>
</gene>
<evidence type="ECO:0000259" key="7">
    <source>
        <dbReference type="Pfam" id="PF00892"/>
    </source>
</evidence>
<feature type="transmembrane region" description="Helical" evidence="6">
    <location>
        <begin position="179"/>
        <end position="197"/>
    </location>
</feature>
<dbReference type="Pfam" id="PF00892">
    <property type="entry name" value="EamA"/>
    <property type="match status" value="2"/>
</dbReference>
<dbReference type="EMBL" id="WUMV01000010">
    <property type="protein sequence ID" value="MXN67374.1"/>
    <property type="molecule type" value="Genomic_DNA"/>
</dbReference>
<keyword evidence="9" id="KW-1185">Reference proteome</keyword>
<name>A0A7X3LYC9_9HYPH</name>
<comment type="similarity">
    <text evidence="2">Belongs to the drug/metabolite transporter (DMT) superfamily. 10 TMS drug/metabolite exporter (DME) (TC 2.A.7.3) family.</text>
</comment>
<organism evidence="8 9">
    <name type="scientific">Stappia sediminis</name>
    <dbReference type="NCBI Taxonomy" id="2692190"/>
    <lineage>
        <taxon>Bacteria</taxon>
        <taxon>Pseudomonadati</taxon>
        <taxon>Pseudomonadota</taxon>
        <taxon>Alphaproteobacteria</taxon>
        <taxon>Hyphomicrobiales</taxon>
        <taxon>Stappiaceae</taxon>
        <taxon>Stappia</taxon>
    </lineage>
</organism>
<evidence type="ECO:0000256" key="4">
    <source>
        <dbReference type="ARBA" id="ARBA00022989"/>
    </source>
</evidence>
<evidence type="ECO:0000256" key="1">
    <source>
        <dbReference type="ARBA" id="ARBA00004141"/>
    </source>
</evidence>
<dbReference type="AlphaFoldDB" id="A0A7X3LYC9"/>
<dbReference type="PANTHER" id="PTHR22911:SF6">
    <property type="entry name" value="SOLUTE CARRIER FAMILY 35 MEMBER G1"/>
    <property type="match status" value="1"/>
</dbReference>
<dbReference type="InterPro" id="IPR037185">
    <property type="entry name" value="EmrE-like"/>
</dbReference>
<keyword evidence="4 6" id="KW-1133">Transmembrane helix</keyword>
<feature type="transmembrane region" description="Helical" evidence="6">
    <location>
        <begin position="126"/>
        <end position="144"/>
    </location>
</feature>
<evidence type="ECO:0000256" key="5">
    <source>
        <dbReference type="ARBA" id="ARBA00023136"/>
    </source>
</evidence>
<keyword evidence="3 6" id="KW-0812">Transmembrane</keyword>
<feature type="transmembrane region" description="Helical" evidence="6">
    <location>
        <begin position="74"/>
        <end position="95"/>
    </location>
</feature>
<dbReference type="GO" id="GO:0016020">
    <property type="term" value="C:membrane"/>
    <property type="evidence" value="ECO:0007669"/>
    <property type="project" value="UniProtKB-SubCell"/>
</dbReference>
<feature type="domain" description="EamA" evidence="7">
    <location>
        <begin position="149"/>
        <end position="274"/>
    </location>
</feature>
<feature type="transmembrane region" description="Helical" evidence="6">
    <location>
        <begin position="209"/>
        <end position="229"/>
    </location>
</feature>
<feature type="transmembrane region" description="Helical" evidence="6">
    <location>
        <begin position="241"/>
        <end position="257"/>
    </location>
</feature>
<evidence type="ECO:0000313" key="8">
    <source>
        <dbReference type="EMBL" id="MXN67374.1"/>
    </source>
</evidence>